<dbReference type="Gene3D" id="3.40.50.2300">
    <property type="match status" value="1"/>
</dbReference>
<dbReference type="EMBL" id="CAJGYO010000003">
    <property type="protein sequence ID" value="CAD6218129.1"/>
    <property type="molecule type" value="Genomic_DNA"/>
</dbReference>
<organism evidence="6 7">
    <name type="scientific">Miscanthus lutarioriparius</name>
    <dbReference type="NCBI Taxonomy" id="422564"/>
    <lineage>
        <taxon>Eukaryota</taxon>
        <taxon>Viridiplantae</taxon>
        <taxon>Streptophyta</taxon>
        <taxon>Embryophyta</taxon>
        <taxon>Tracheophyta</taxon>
        <taxon>Spermatophyta</taxon>
        <taxon>Magnoliopsida</taxon>
        <taxon>Liliopsida</taxon>
        <taxon>Poales</taxon>
        <taxon>Poaceae</taxon>
        <taxon>PACMAD clade</taxon>
        <taxon>Panicoideae</taxon>
        <taxon>Andropogonodae</taxon>
        <taxon>Andropogoneae</taxon>
        <taxon>Saccharinae</taxon>
        <taxon>Miscanthus</taxon>
    </lineage>
</organism>
<dbReference type="OrthoDB" id="10252740at2759"/>
<dbReference type="Pfam" id="PF12899">
    <property type="entry name" value="Glyco_hydro_100"/>
    <property type="match status" value="1"/>
</dbReference>
<comment type="similarity">
    <text evidence="4">Belongs to the glycosyl hydrolase 100 family.</text>
</comment>
<dbReference type="InterPro" id="IPR032473">
    <property type="entry name" value="Argonaute_Mid_dom"/>
</dbReference>
<comment type="caution">
    <text evidence="6">The sequence shown here is derived from an EMBL/GenBank/DDBJ whole genome shotgun (WGS) entry which is preliminary data.</text>
</comment>
<dbReference type="Pfam" id="PF16488">
    <property type="entry name" value="ArgoL2"/>
    <property type="match status" value="1"/>
</dbReference>
<keyword evidence="7" id="KW-1185">Reference proteome</keyword>
<evidence type="ECO:0000256" key="2">
    <source>
        <dbReference type="ARBA" id="ARBA00023277"/>
    </source>
</evidence>
<dbReference type="PROSITE" id="PS50821">
    <property type="entry name" value="PAZ"/>
    <property type="match status" value="1"/>
</dbReference>
<dbReference type="PANTHER" id="PTHR22891">
    <property type="entry name" value="EUKARYOTIC TRANSLATION INITIATION FACTOR 2C"/>
    <property type="match status" value="1"/>
</dbReference>
<dbReference type="GO" id="GO:0033926">
    <property type="term" value="F:endo-alpha-N-acetylgalactosaminidase activity"/>
    <property type="evidence" value="ECO:0007669"/>
    <property type="project" value="UniProtKB-UniRule"/>
</dbReference>
<dbReference type="InterPro" id="IPR014811">
    <property type="entry name" value="ArgoL1"/>
</dbReference>
<evidence type="ECO:0000256" key="1">
    <source>
        <dbReference type="ARBA" id="ARBA00022801"/>
    </source>
</evidence>
<gene>
    <name evidence="6" type="ORF">NCGR_LOCUS12054</name>
</gene>
<dbReference type="InterPro" id="IPR024746">
    <property type="entry name" value="Glyco_hydro_100"/>
</dbReference>
<dbReference type="InterPro" id="IPR032472">
    <property type="entry name" value="ArgoL2"/>
</dbReference>
<keyword evidence="2 4" id="KW-0119">Carbohydrate metabolism</keyword>
<proteinExistence type="inferred from homology"/>
<dbReference type="Gene3D" id="2.170.260.10">
    <property type="entry name" value="paz domain"/>
    <property type="match status" value="1"/>
</dbReference>
<reference evidence="6" key="1">
    <citation type="submission" date="2020-10" db="EMBL/GenBank/DDBJ databases">
        <authorList>
            <person name="Han B."/>
            <person name="Lu T."/>
            <person name="Zhao Q."/>
            <person name="Huang X."/>
            <person name="Zhao Y."/>
        </authorList>
    </citation>
    <scope>NUCLEOTIDE SEQUENCE</scope>
</reference>
<sequence length="520" mass="58807">MTKLVSENQHTELGVRFPAYDGPDLLFTAGALPFNSMEFEVTLSAGGDKRKYKVAISLMQLRMLLAGYPTDIPAQALQAWKGPYQSIRSTQDGFLSLIADVCSSIFVQSLLLIDFVQKIDRNLTEPEYDKLLKALRDVKIEVTHRGNKHHTYRIAGLSVKPTNDLSSESPSGATKTVIDHFRERYSLELKYKSLPCIDVGSEQKPIYLPIEVCKIVPRQCYQKNLECSQVSTLRKSASIQPEPEQSSHHVVDRKRTKCANEFGIEFDDNLTTVDARVLLPPNLKYHDSRPQKTWFPMNGHWNMKDKKVINCAKISNWACVNFCEDLSKKAIEEFCFKLAEMPRIIGADFANLKLPIFTARSDEVEHDICIYGYPIGIYGYPTEIQALFFMAMRCALSWLDFGTINDIYGYKTEEYSQTALSKFNVIPESVSDCIFDFMPIHGGYLIGNVGPAIDFRWFCLGIFIATLSSLTTGEQGNAGYCGGVLATTHWGDATQDLLPCNGKPENHWMWPKEHQVELRQ</sequence>
<evidence type="ECO:0000313" key="7">
    <source>
        <dbReference type="Proteomes" id="UP000604825"/>
    </source>
</evidence>
<keyword evidence="3 4" id="KW-0326">Glycosidase</keyword>
<dbReference type="GO" id="GO:0004564">
    <property type="term" value="F:beta-fructofuranosidase activity"/>
    <property type="evidence" value="ECO:0007669"/>
    <property type="project" value="UniProtKB-EC"/>
</dbReference>
<comment type="catalytic activity">
    <reaction evidence="4">
        <text>Hydrolysis of terminal non-reducing beta-D-fructofuranoside residues in beta-D-fructofuranosides.</text>
        <dbReference type="EC" id="3.2.1.26"/>
    </reaction>
</comment>
<name>A0A811N5B3_9POAL</name>
<dbReference type="Pfam" id="PF02170">
    <property type="entry name" value="PAZ"/>
    <property type="match status" value="1"/>
</dbReference>
<dbReference type="CDD" id="cd02846">
    <property type="entry name" value="PAZ_argonaute_like"/>
    <property type="match status" value="1"/>
</dbReference>
<dbReference type="Proteomes" id="UP000604825">
    <property type="component" value="Unassembled WGS sequence"/>
</dbReference>
<dbReference type="EC" id="3.2.1.26" evidence="4"/>
<dbReference type="SUPFAM" id="SSF101690">
    <property type="entry name" value="PAZ domain"/>
    <property type="match status" value="1"/>
</dbReference>
<feature type="domain" description="PAZ" evidence="5">
    <location>
        <begin position="111"/>
        <end position="217"/>
    </location>
</feature>
<evidence type="ECO:0000256" key="3">
    <source>
        <dbReference type="ARBA" id="ARBA00023295"/>
    </source>
</evidence>
<dbReference type="GO" id="GO:0003723">
    <property type="term" value="F:RNA binding"/>
    <property type="evidence" value="ECO:0007669"/>
    <property type="project" value="InterPro"/>
</dbReference>
<accession>A0A811N5B3</accession>
<dbReference type="Pfam" id="PF16487">
    <property type="entry name" value="ArgoMid"/>
    <property type="match status" value="1"/>
</dbReference>
<dbReference type="InterPro" id="IPR003100">
    <property type="entry name" value="PAZ_dom"/>
</dbReference>
<dbReference type="AlphaFoldDB" id="A0A811N5B3"/>
<comment type="function">
    <text evidence="4">Invertase that cleaves sucrose into glucose and fructose.</text>
</comment>
<dbReference type="SMART" id="SM00949">
    <property type="entry name" value="PAZ"/>
    <property type="match status" value="1"/>
</dbReference>
<keyword evidence="1 4" id="KW-0378">Hydrolase</keyword>
<dbReference type="InterPro" id="IPR036085">
    <property type="entry name" value="PAZ_dom_sf"/>
</dbReference>
<protein>
    <recommendedName>
        <fullName evidence="4">Alkaline/neutral invertase</fullName>
        <ecNumber evidence="4">3.2.1.26</ecNumber>
    </recommendedName>
</protein>
<evidence type="ECO:0000256" key="4">
    <source>
        <dbReference type="RuleBase" id="RU367047"/>
    </source>
</evidence>
<evidence type="ECO:0000259" key="5">
    <source>
        <dbReference type="PROSITE" id="PS50821"/>
    </source>
</evidence>
<dbReference type="Pfam" id="PF08699">
    <property type="entry name" value="ArgoL1"/>
    <property type="match status" value="1"/>
</dbReference>
<evidence type="ECO:0000313" key="6">
    <source>
        <dbReference type="EMBL" id="CAD6218129.1"/>
    </source>
</evidence>